<gene>
    <name evidence="1" type="ORF">C5167_025607</name>
</gene>
<sequence>MAKMVVDKISSSSISEENHHPYAFHVSGPTNLPRPSWRDIFISSRWKTENHKRSVLACFVQAVYLLELDRQENRTPETALAPNWWKPFKYNIMSISLYIVVVLEWDGFAATKPSGAPRVVLALRGTLLKRPTILRDIIDDLRLLAWESLEGSVRFSRALDVLKSSVDLFGSCNVCFAGHSLGAGFGFQVDNGASNSAGKENADSTRAKVAAAKIYVVSKGKQKISEAHGLEQWWKDDLELQLVLKNSKLIDRKLEFLYSLPVQAPPRWKAHNGFVFRLSPSTSQTGSEPA</sequence>
<accession>A0A4Y7JT18</accession>
<dbReference type="Gramene" id="RZC63857">
    <property type="protein sequence ID" value="RZC63857"/>
    <property type="gene ID" value="C5167_025607"/>
</dbReference>
<dbReference type="InterPro" id="IPR029058">
    <property type="entry name" value="AB_hydrolase_fold"/>
</dbReference>
<keyword evidence="2" id="KW-1185">Reference proteome</keyword>
<evidence type="ECO:0000313" key="1">
    <source>
        <dbReference type="EMBL" id="RZC63857.1"/>
    </source>
</evidence>
<dbReference type="PANTHER" id="PTHR31479:SF3">
    <property type="entry name" value="ALPHA_BETA-HYDROLASES SUPERFAMILY PROTEIN"/>
    <property type="match status" value="1"/>
</dbReference>
<dbReference type="AlphaFoldDB" id="A0A4Y7JT18"/>
<reference evidence="1 2" key="1">
    <citation type="journal article" date="2018" name="Science">
        <title>The opium poppy genome and morphinan production.</title>
        <authorList>
            <person name="Guo L."/>
            <person name="Winzer T."/>
            <person name="Yang X."/>
            <person name="Li Y."/>
            <person name="Ning Z."/>
            <person name="He Z."/>
            <person name="Teodor R."/>
            <person name="Lu Y."/>
            <person name="Bowser T.A."/>
            <person name="Graham I.A."/>
            <person name="Ye K."/>
        </authorList>
    </citation>
    <scope>NUCLEOTIDE SEQUENCE [LARGE SCALE GENOMIC DNA]</scope>
    <source>
        <strain evidence="2">cv. HN1</strain>
        <tissue evidence="1">Leaves</tissue>
    </source>
</reference>
<dbReference type="Proteomes" id="UP000316621">
    <property type="component" value="Chromosome 5"/>
</dbReference>
<evidence type="ECO:0008006" key="3">
    <source>
        <dbReference type="Google" id="ProtNLM"/>
    </source>
</evidence>
<proteinExistence type="predicted"/>
<name>A0A4Y7JT18_PAPSO</name>
<dbReference type="EMBL" id="CM010719">
    <property type="protein sequence ID" value="RZC63857.1"/>
    <property type="molecule type" value="Genomic_DNA"/>
</dbReference>
<dbReference type="SUPFAM" id="SSF53474">
    <property type="entry name" value="alpha/beta-Hydrolases"/>
    <property type="match status" value="1"/>
</dbReference>
<organism evidence="1 2">
    <name type="scientific">Papaver somniferum</name>
    <name type="common">Opium poppy</name>
    <dbReference type="NCBI Taxonomy" id="3469"/>
    <lineage>
        <taxon>Eukaryota</taxon>
        <taxon>Viridiplantae</taxon>
        <taxon>Streptophyta</taxon>
        <taxon>Embryophyta</taxon>
        <taxon>Tracheophyta</taxon>
        <taxon>Spermatophyta</taxon>
        <taxon>Magnoliopsida</taxon>
        <taxon>Ranunculales</taxon>
        <taxon>Papaveraceae</taxon>
        <taxon>Papaveroideae</taxon>
        <taxon>Papaver</taxon>
    </lineage>
</organism>
<evidence type="ECO:0000313" key="2">
    <source>
        <dbReference type="Proteomes" id="UP000316621"/>
    </source>
</evidence>
<protein>
    <recommendedName>
        <fullName evidence="3">Fungal lipase-like domain-containing protein</fullName>
    </recommendedName>
</protein>
<dbReference type="OMA" id="FKYNIMS"/>
<dbReference type="PANTHER" id="PTHR31479">
    <property type="entry name" value="ALPHA/BETA-HYDROLASES SUPERFAMILY PROTEIN"/>
    <property type="match status" value="1"/>
</dbReference>